<organism evidence="1 2">
    <name type="scientific">Rhizopogon vinicolor AM-OR11-026</name>
    <dbReference type="NCBI Taxonomy" id="1314800"/>
    <lineage>
        <taxon>Eukaryota</taxon>
        <taxon>Fungi</taxon>
        <taxon>Dikarya</taxon>
        <taxon>Basidiomycota</taxon>
        <taxon>Agaricomycotina</taxon>
        <taxon>Agaricomycetes</taxon>
        <taxon>Agaricomycetidae</taxon>
        <taxon>Boletales</taxon>
        <taxon>Suillineae</taxon>
        <taxon>Rhizopogonaceae</taxon>
        <taxon>Rhizopogon</taxon>
    </lineage>
</organism>
<protein>
    <submittedName>
        <fullName evidence="1">Uncharacterized protein</fullName>
    </submittedName>
</protein>
<dbReference type="EMBL" id="KV449250">
    <property type="protein sequence ID" value="OAX31770.1"/>
    <property type="molecule type" value="Genomic_DNA"/>
</dbReference>
<dbReference type="OrthoDB" id="2416294at2759"/>
<proteinExistence type="predicted"/>
<keyword evidence="2" id="KW-1185">Reference proteome</keyword>
<dbReference type="InParanoid" id="A0A1B7MGP2"/>
<evidence type="ECO:0000313" key="1">
    <source>
        <dbReference type="EMBL" id="OAX31770.1"/>
    </source>
</evidence>
<dbReference type="Proteomes" id="UP000092154">
    <property type="component" value="Unassembled WGS sequence"/>
</dbReference>
<accession>A0A1B7MGP2</accession>
<gene>
    <name evidence="1" type="ORF">K503DRAFT_777311</name>
</gene>
<evidence type="ECO:0000313" key="2">
    <source>
        <dbReference type="Proteomes" id="UP000092154"/>
    </source>
</evidence>
<sequence length="90" mass="10765">MLYNEPYFVNCWGYSKRVYRGFPMSPIEADLERDVLAALEAVPLDAIRRFSTRSLRFMGAYRRGLMESRQRGLRSNIKVTMCFRRLYWLT</sequence>
<name>A0A1B7MGP2_9AGAM</name>
<dbReference type="STRING" id="1314800.A0A1B7MGP2"/>
<dbReference type="AlphaFoldDB" id="A0A1B7MGP2"/>
<reference evidence="1 2" key="1">
    <citation type="submission" date="2016-06" db="EMBL/GenBank/DDBJ databases">
        <title>Comparative genomics of the ectomycorrhizal sister species Rhizopogon vinicolor and Rhizopogon vesiculosus (Basidiomycota: Boletales) reveals a divergence of the mating type B locus.</title>
        <authorList>
            <consortium name="DOE Joint Genome Institute"/>
            <person name="Mujic A.B."/>
            <person name="Kuo A."/>
            <person name="Tritt A."/>
            <person name="Lipzen A."/>
            <person name="Chen C."/>
            <person name="Johnson J."/>
            <person name="Sharma A."/>
            <person name="Barry K."/>
            <person name="Grigoriev I.V."/>
            <person name="Spatafora J.W."/>
        </authorList>
    </citation>
    <scope>NUCLEOTIDE SEQUENCE [LARGE SCALE GENOMIC DNA]</scope>
    <source>
        <strain evidence="1 2">AM-OR11-026</strain>
    </source>
</reference>